<dbReference type="GeneID" id="41852245"/>
<dbReference type="InterPro" id="IPR001750">
    <property type="entry name" value="ND/Mrp_TM"/>
</dbReference>
<keyword evidence="7 16" id="KW-0812">Transmembrane</keyword>
<dbReference type="InterPro" id="IPR000260">
    <property type="entry name" value="NADH4_N"/>
</dbReference>
<evidence type="ECO:0000256" key="14">
    <source>
        <dbReference type="ARBA" id="ARBA00023136"/>
    </source>
</evidence>
<evidence type="ECO:0000256" key="9">
    <source>
        <dbReference type="ARBA" id="ARBA00022982"/>
    </source>
</evidence>
<evidence type="ECO:0000256" key="8">
    <source>
        <dbReference type="ARBA" id="ARBA00022967"/>
    </source>
</evidence>
<geneLocation type="mitochondrion" evidence="20"/>
<keyword evidence="17" id="KW-0732">Signal</keyword>
<keyword evidence="13 16" id="KW-0496">Mitochondrion</keyword>
<feature type="signal peptide" evidence="17">
    <location>
        <begin position="1"/>
        <end position="17"/>
    </location>
</feature>
<feature type="transmembrane region" description="Helical" evidence="16">
    <location>
        <begin position="388"/>
        <end position="412"/>
    </location>
</feature>
<proteinExistence type="inferred from homology"/>
<feature type="transmembrane region" description="Helical" evidence="16">
    <location>
        <begin position="146"/>
        <end position="172"/>
    </location>
</feature>
<sequence>MITILLTAIGATLTVWASPANKVWSTTITNVSFIFLLSSFLYSGSNNIVWSHLSYSLTIDNISTPLILLSCWLIPVSLLASTNALSTQSIQSRQSFVFFNIWILIALIITFSTTSLIVFFIAFEATLIPTLLIISRWGMQKERIEASYYFIFYTLISSLPLFIGLLIIYLGGHETNIVLNNWNIINNISPTLVLFCILAFLVKVPIFTFHLWLPKAHVEAPVAGSMILAAVLLKMGGYGFIRIYIYFWESLTTNVSLALIMFCCWGGILTSLICITQTDLKSLIAYSSVSHMSFMIAGISTGTEWGIKASVIIMIAHGIVSSALFALANISYERSGTRTLIINRSLKATVSLLPLFWLLFVSANLGLPPLPNAMGEIMTFSSIMNWSLISYFPVALGVVFTSIFSLTIYQLLNSGWAHKWNIMNSNITQRESLMVTLHLIPLMLVIFNPNILT</sequence>
<gene>
    <name evidence="20" type="primary">ND4</name>
</gene>
<keyword evidence="14 16" id="KW-0472">Membrane</keyword>
<accession>A0A5J6BSC3</accession>
<feature type="transmembrane region" description="Helical" evidence="16">
    <location>
        <begin position="283"/>
        <end position="301"/>
    </location>
</feature>
<dbReference type="PRINTS" id="PR01437">
    <property type="entry name" value="NUOXDRDTASE4"/>
</dbReference>
<evidence type="ECO:0000256" key="1">
    <source>
        <dbReference type="ARBA" id="ARBA00004225"/>
    </source>
</evidence>
<dbReference type="GO" id="GO:0042773">
    <property type="term" value="P:ATP synthesis coupled electron transport"/>
    <property type="evidence" value="ECO:0007669"/>
    <property type="project" value="InterPro"/>
</dbReference>
<evidence type="ECO:0000256" key="16">
    <source>
        <dbReference type="RuleBase" id="RU003297"/>
    </source>
</evidence>
<feature type="transmembrane region" description="Helical" evidence="16">
    <location>
        <begin position="62"/>
        <end position="81"/>
    </location>
</feature>
<dbReference type="GO" id="GO:0015990">
    <property type="term" value="P:electron transport coupled proton transport"/>
    <property type="evidence" value="ECO:0007669"/>
    <property type="project" value="TreeGrafter"/>
</dbReference>
<evidence type="ECO:0000256" key="4">
    <source>
        <dbReference type="ARBA" id="ARBA00021006"/>
    </source>
</evidence>
<dbReference type="PANTHER" id="PTHR43507">
    <property type="entry name" value="NADH-UBIQUINONE OXIDOREDUCTASE CHAIN 4"/>
    <property type="match status" value="1"/>
</dbReference>
<name>A0A5J6BSC3_9ECHI</name>
<evidence type="ECO:0000259" key="19">
    <source>
        <dbReference type="Pfam" id="PF01059"/>
    </source>
</evidence>
<evidence type="ECO:0000256" key="7">
    <source>
        <dbReference type="ARBA" id="ARBA00022692"/>
    </source>
</evidence>
<feature type="transmembrane region" description="Helical" evidence="16">
    <location>
        <begin position="307"/>
        <end position="327"/>
    </location>
</feature>
<reference evidence="20" key="1">
    <citation type="submission" date="2018-08" db="EMBL/GenBank/DDBJ databases">
        <title>The complete mitochondrial genome of common ophiuroids in north Pacific, Ophiura sarsii (Echinoermata: Ophiuroidea; Ophiurida).</title>
        <authorList>
            <person name="Lee T."/>
            <person name="Shin S."/>
        </authorList>
    </citation>
    <scope>NUCLEOTIDE SEQUENCE</scope>
</reference>
<dbReference type="GO" id="GO:0048039">
    <property type="term" value="F:ubiquinone binding"/>
    <property type="evidence" value="ECO:0007669"/>
    <property type="project" value="TreeGrafter"/>
</dbReference>
<feature type="transmembrane region" description="Helical" evidence="16">
    <location>
        <begin position="225"/>
        <end position="245"/>
    </location>
</feature>
<dbReference type="AlphaFoldDB" id="A0A5J6BSC3"/>
<keyword evidence="9 16" id="KW-0249">Electron transport</keyword>
<feature type="chain" id="PRO_5033490841" description="NADH-ubiquinone oxidoreductase chain 4" evidence="17">
    <location>
        <begin position="18"/>
        <end position="453"/>
    </location>
</feature>
<protein>
    <recommendedName>
        <fullName evidence="4 16">NADH-ubiquinone oxidoreductase chain 4</fullName>
        <ecNumber evidence="3 16">7.1.1.2</ecNumber>
    </recommendedName>
</protein>
<evidence type="ECO:0000256" key="10">
    <source>
        <dbReference type="ARBA" id="ARBA00022989"/>
    </source>
</evidence>
<feature type="transmembrane region" description="Helical" evidence="16">
    <location>
        <begin position="433"/>
        <end position="452"/>
    </location>
</feature>
<feature type="transmembrane region" description="Helical" evidence="16">
    <location>
        <begin position="27"/>
        <end position="50"/>
    </location>
</feature>
<keyword evidence="12 16" id="KW-0830">Ubiquinone</keyword>
<evidence type="ECO:0000256" key="11">
    <source>
        <dbReference type="ARBA" id="ARBA00023027"/>
    </source>
</evidence>
<dbReference type="EMBL" id="MK343093">
    <property type="protein sequence ID" value="QHT54202.1"/>
    <property type="molecule type" value="Genomic_DNA"/>
</dbReference>
<feature type="domain" description="NADH:quinone oxidoreductase/Mrp antiporter transmembrane" evidence="18">
    <location>
        <begin position="114"/>
        <end position="394"/>
    </location>
</feature>
<keyword evidence="10 16" id="KW-1133">Transmembrane helix</keyword>
<evidence type="ECO:0000313" key="20">
    <source>
        <dbReference type="EMBL" id="QEP94705.1"/>
    </source>
</evidence>
<evidence type="ECO:0000256" key="2">
    <source>
        <dbReference type="ARBA" id="ARBA00009025"/>
    </source>
</evidence>
<dbReference type="InterPro" id="IPR003918">
    <property type="entry name" value="NADH_UbQ_OxRdtase"/>
</dbReference>
<feature type="transmembrane region" description="Helical" evidence="16">
    <location>
        <begin position="257"/>
        <end position="276"/>
    </location>
</feature>
<evidence type="ECO:0000256" key="13">
    <source>
        <dbReference type="ARBA" id="ARBA00023128"/>
    </source>
</evidence>
<dbReference type="PANTHER" id="PTHR43507:SF20">
    <property type="entry name" value="NADH-UBIQUINONE OXIDOREDUCTASE CHAIN 4"/>
    <property type="match status" value="1"/>
</dbReference>
<dbReference type="Pfam" id="PF00361">
    <property type="entry name" value="Proton_antipo_M"/>
    <property type="match status" value="1"/>
</dbReference>
<evidence type="ECO:0000256" key="12">
    <source>
        <dbReference type="ARBA" id="ARBA00023075"/>
    </source>
</evidence>
<feature type="domain" description="NADH:ubiquinone oxidoreductase chain 4 N-terminal" evidence="19">
    <location>
        <begin position="1"/>
        <end position="110"/>
    </location>
</feature>
<evidence type="ECO:0000256" key="15">
    <source>
        <dbReference type="ARBA" id="ARBA00049551"/>
    </source>
</evidence>
<feature type="transmembrane region" description="Helical" evidence="16">
    <location>
        <begin position="192"/>
        <end position="213"/>
    </location>
</feature>
<comment type="function">
    <text evidence="16">Core subunit of the mitochondrial membrane respiratory chain NADH dehydrogenase (Complex I) which catalyzes electron transfer from NADH through the respiratory chain, using ubiquinone as an electron acceptor. Essential for the catalytic activity and assembly of complex I.</text>
</comment>
<dbReference type="GO" id="GO:0008137">
    <property type="term" value="F:NADH dehydrogenase (ubiquinone) activity"/>
    <property type="evidence" value="ECO:0007669"/>
    <property type="project" value="UniProtKB-UniRule"/>
</dbReference>
<dbReference type="InterPro" id="IPR010227">
    <property type="entry name" value="NADH_Q_OxRdtase_chainM/4"/>
</dbReference>
<comment type="subcellular location">
    <subcellularLocation>
        <location evidence="1 16">Mitochondrion membrane</location>
        <topology evidence="1 16">Multi-pass membrane protein</topology>
    </subcellularLocation>
</comment>
<dbReference type="Pfam" id="PF01059">
    <property type="entry name" value="Oxidored_q5_N"/>
    <property type="match status" value="1"/>
</dbReference>
<dbReference type="CTD" id="4538"/>
<evidence type="ECO:0000259" key="18">
    <source>
        <dbReference type="Pfam" id="PF00361"/>
    </source>
</evidence>
<dbReference type="GO" id="GO:0003954">
    <property type="term" value="F:NADH dehydrogenase activity"/>
    <property type="evidence" value="ECO:0007669"/>
    <property type="project" value="TreeGrafter"/>
</dbReference>
<dbReference type="GO" id="GO:0031966">
    <property type="term" value="C:mitochondrial membrane"/>
    <property type="evidence" value="ECO:0007669"/>
    <property type="project" value="UniProtKB-SubCell"/>
</dbReference>
<reference evidence="21" key="2">
    <citation type="journal article" date="2019" name="Mar. Biol. Res.">
        <title>Mitochondrial gene rearrangement and phylogenetic relationships in the Amphilepidida and Ophiacanthida (Echinodermata, Ophiuroidea).</title>
        <authorList>
            <person name="Lee T."/>
            <person name="Bae Y.J."/>
            <person name="Shin S."/>
        </authorList>
    </citation>
    <scope>NUCLEOTIDE SEQUENCE</scope>
</reference>
<evidence type="ECO:0000256" key="5">
    <source>
        <dbReference type="ARBA" id="ARBA00022448"/>
    </source>
</evidence>
<keyword evidence="6 16" id="KW-0679">Respiratory chain</keyword>
<comment type="similarity">
    <text evidence="2 16">Belongs to the complex I subunit 4 family.</text>
</comment>
<dbReference type="EMBL" id="MH780492">
    <property type="protein sequence ID" value="QEP94705.1"/>
    <property type="molecule type" value="Genomic_DNA"/>
</dbReference>
<keyword evidence="8" id="KW-1278">Translocase</keyword>
<feature type="transmembrane region" description="Helical" evidence="16">
    <location>
        <begin position="348"/>
        <end position="368"/>
    </location>
</feature>
<evidence type="ECO:0000256" key="6">
    <source>
        <dbReference type="ARBA" id="ARBA00022660"/>
    </source>
</evidence>
<evidence type="ECO:0000256" key="3">
    <source>
        <dbReference type="ARBA" id="ARBA00012944"/>
    </source>
</evidence>
<feature type="transmembrane region" description="Helical" evidence="16">
    <location>
        <begin position="101"/>
        <end position="134"/>
    </location>
</feature>
<dbReference type="RefSeq" id="YP_009700153.1">
    <property type="nucleotide sequence ID" value="NC_044861.1"/>
</dbReference>
<organism evidence="20">
    <name type="scientific">Ophiura sarsii</name>
    <dbReference type="NCBI Taxonomy" id="861515"/>
    <lineage>
        <taxon>Eukaryota</taxon>
        <taxon>Metazoa</taxon>
        <taxon>Echinodermata</taxon>
        <taxon>Eleutherozoa</taxon>
        <taxon>Asterozoa</taxon>
        <taxon>Ophiuroidea</taxon>
        <taxon>Myophiuroidea</taxon>
        <taxon>Metophiurida</taxon>
        <taxon>Ophintegrida</taxon>
        <taxon>Amphilepidida</taxon>
        <taxon>Ophiurina</taxon>
        <taxon>Chilophiurina</taxon>
        <taxon>Ophiuridae</taxon>
        <taxon>Ophiurinae</taxon>
        <taxon>Ophiura</taxon>
    </lineage>
</organism>
<keyword evidence="5 16" id="KW-0813">Transport</keyword>
<keyword evidence="11 16" id="KW-0520">NAD</keyword>
<comment type="catalytic activity">
    <reaction evidence="15 16">
        <text>a ubiquinone + NADH + 5 H(+)(in) = a ubiquinol + NAD(+) + 4 H(+)(out)</text>
        <dbReference type="Rhea" id="RHEA:29091"/>
        <dbReference type="Rhea" id="RHEA-COMP:9565"/>
        <dbReference type="Rhea" id="RHEA-COMP:9566"/>
        <dbReference type="ChEBI" id="CHEBI:15378"/>
        <dbReference type="ChEBI" id="CHEBI:16389"/>
        <dbReference type="ChEBI" id="CHEBI:17976"/>
        <dbReference type="ChEBI" id="CHEBI:57540"/>
        <dbReference type="ChEBI" id="CHEBI:57945"/>
        <dbReference type="EC" id="7.1.1.2"/>
    </reaction>
</comment>
<dbReference type="NCBIfam" id="TIGR01972">
    <property type="entry name" value="NDH_I_M"/>
    <property type="match status" value="1"/>
</dbReference>
<evidence type="ECO:0000256" key="17">
    <source>
        <dbReference type="SAM" id="SignalP"/>
    </source>
</evidence>
<evidence type="ECO:0000313" key="21">
    <source>
        <dbReference type="EMBL" id="QHT54202.1"/>
    </source>
</evidence>
<dbReference type="EC" id="7.1.1.2" evidence="3 16"/>